<evidence type="ECO:0000313" key="2">
    <source>
        <dbReference type="Proteomes" id="UP001444661"/>
    </source>
</evidence>
<proteinExistence type="predicted"/>
<gene>
    <name evidence="1" type="ORF">PG993_004858</name>
</gene>
<accession>A0ABR1TE02</accession>
<evidence type="ECO:0000313" key="1">
    <source>
        <dbReference type="EMBL" id="KAK8044834.1"/>
    </source>
</evidence>
<dbReference type="EMBL" id="JAQQWK010000003">
    <property type="protein sequence ID" value="KAK8044834.1"/>
    <property type="molecule type" value="Genomic_DNA"/>
</dbReference>
<reference evidence="1 2" key="1">
    <citation type="submission" date="2023-01" db="EMBL/GenBank/DDBJ databases">
        <title>Analysis of 21 Apiospora genomes using comparative genomics revels a genus with tremendous synthesis potential of carbohydrate active enzymes and secondary metabolites.</title>
        <authorList>
            <person name="Sorensen T."/>
        </authorList>
    </citation>
    <scope>NUCLEOTIDE SEQUENCE [LARGE SCALE GENOMIC DNA]</scope>
    <source>
        <strain evidence="1 2">CBS 33761</strain>
    </source>
</reference>
<sequence>MAEKLSIAGLVAGLVSLGIQATTGIASYLDAIHSRQDEVASAKSYMDSVIGNIQAMEKIHPRLQNLVDLFSDVEAYLKSCHDEVTSLQSLIEGLSTPATPSRIVQERLNEKKSNLPLLDDKLSRFNDSLQSAI</sequence>
<dbReference type="Proteomes" id="UP001444661">
    <property type="component" value="Unassembled WGS sequence"/>
</dbReference>
<comment type="caution">
    <text evidence="1">The sequence shown here is derived from an EMBL/GenBank/DDBJ whole genome shotgun (WGS) entry which is preliminary data.</text>
</comment>
<keyword evidence="2" id="KW-1185">Reference proteome</keyword>
<protein>
    <recommendedName>
        <fullName evidence="3">Fungal N-terminal domain-containing protein</fullName>
    </recommendedName>
</protein>
<organism evidence="1 2">
    <name type="scientific">Apiospora rasikravindrae</name>
    <dbReference type="NCBI Taxonomy" id="990691"/>
    <lineage>
        <taxon>Eukaryota</taxon>
        <taxon>Fungi</taxon>
        <taxon>Dikarya</taxon>
        <taxon>Ascomycota</taxon>
        <taxon>Pezizomycotina</taxon>
        <taxon>Sordariomycetes</taxon>
        <taxon>Xylariomycetidae</taxon>
        <taxon>Amphisphaeriales</taxon>
        <taxon>Apiosporaceae</taxon>
        <taxon>Apiospora</taxon>
    </lineage>
</organism>
<evidence type="ECO:0008006" key="3">
    <source>
        <dbReference type="Google" id="ProtNLM"/>
    </source>
</evidence>
<name>A0ABR1TE02_9PEZI</name>